<feature type="domain" description="Cytochrome c" evidence="6">
    <location>
        <begin position="21"/>
        <end position="101"/>
    </location>
</feature>
<evidence type="ECO:0000256" key="3">
    <source>
        <dbReference type="ARBA" id="ARBA00023004"/>
    </source>
</evidence>
<evidence type="ECO:0000259" key="6">
    <source>
        <dbReference type="PROSITE" id="PS51007"/>
    </source>
</evidence>
<dbReference type="STRING" id="1437059.A6A05_06540"/>
<keyword evidence="3 4" id="KW-0408">Iron</keyword>
<dbReference type="GO" id="GO:0020037">
    <property type="term" value="F:heme binding"/>
    <property type="evidence" value="ECO:0007669"/>
    <property type="project" value="InterPro"/>
</dbReference>
<dbReference type="AlphaFoldDB" id="A0A178MYR1"/>
<keyword evidence="1 4" id="KW-0349">Heme</keyword>
<evidence type="ECO:0000256" key="1">
    <source>
        <dbReference type="ARBA" id="ARBA00022617"/>
    </source>
</evidence>
<comment type="caution">
    <text evidence="7">The sequence shown here is derived from an EMBL/GenBank/DDBJ whole genome shotgun (WGS) entry which is preliminary data.</text>
</comment>
<dbReference type="RefSeq" id="WP_068497102.1">
    <property type="nucleotide sequence ID" value="NZ_LWQU01000043.1"/>
</dbReference>
<dbReference type="EMBL" id="LWQU01000043">
    <property type="protein sequence ID" value="OAN63204.1"/>
    <property type="molecule type" value="Genomic_DNA"/>
</dbReference>
<dbReference type="SUPFAM" id="SSF46626">
    <property type="entry name" value="Cytochrome c"/>
    <property type="match status" value="1"/>
</dbReference>
<accession>A0A178MYR1</accession>
<keyword evidence="2 4" id="KW-0479">Metal-binding</keyword>
<sequence length="102" mass="10864">MRAALFLALLCSAPAVATEILAVRQGELRDFVSQDCGSCHGMTRNGGLGSPLTVQAMRELGDEALVATILDGRPGTPMPPWRGLLTEPEALWIVKHLKGDVP</sequence>
<organism evidence="7 8">
    <name type="scientific">Magnetospirillum moscoviense</name>
    <dbReference type="NCBI Taxonomy" id="1437059"/>
    <lineage>
        <taxon>Bacteria</taxon>
        <taxon>Pseudomonadati</taxon>
        <taxon>Pseudomonadota</taxon>
        <taxon>Alphaproteobacteria</taxon>
        <taxon>Rhodospirillales</taxon>
        <taxon>Rhodospirillaceae</taxon>
        <taxon>Magnetospirillum</taxon>
    </lineage>
</organism>
<dbReference type="PROSITE" id="PS51007">
    <property type="entry name" value="CYTC"/>
    <property type="match status" value="1"/>
</dbReference>
<evidence type="ECO:0000256" key="4">
    <source>
        <dbReference type="PROSITE-ProRule" id="PRU00433"/>
    </source>
</evidence>
<dbReference type="Pfam" id="PF13442">
    <property type="entry name" value="Cytochrome_CBB3"/>
    <property type="match status" value="1"/>
</dbReference>
<evidence type="ECO:0000256" key="5">
    <source>
        <dbReference type="SAM" id="SignalP"/>
    </source>
</evidence>
<proteinExistence type="predicted"/>
<dbReference type="GO" id="GO:0009055">
    <property type="term" value="F:electron transfer activity"/>
    <property type="evidence" value="ECO:0007669"/>
    <property type="project" value="InterPro"/>
</dbReference>
<dbReference type="OrthoDB" id="8689082at2"/>
<evidence type="ECO:0000313" key="8">
    <source>
        <dbReference type="Proteomes" id="UP000078543"/>
    </source>
</evidence>
<keyword evidence="8" id="KW-1185">Reference proteome</keyword>
<dbReference type="InterPro" id="IPR036909">
    <property type="entry name" value="Cyt_c-like_dom_sf"/>
</dbReference>
<reference evidence="7 8" key="1">
    <citation type="submission" date="2016-04" db="EMBL/GenBank/DDBJ databases">
        <title>Draft genome sequence of freshwater magnetotactic bacteria Magnetospirillum marisnigri SP-1 and Magnetospirillum moscoviense BB-1.</title>
        <authorList>
            <person name="Koziaeva V."/>
            <person name="Dziuba M.V."/>
            <person name="Ivanov T.M."/>
            <person name="Kuznetsov B."/>
            <person name="Grouzdev D.S."/>
        </authorList>
    </citation>
    <scope>NUCLEOTIDE SEQUENCE [LARGE SCALE GENOMIC DNA]</scope>
    <source>
        <strain evidence="7 8">BB-1</strain>
    </source>
</reference>
<dbReference type="Proteomes" id="UP000078543">
    <property type="component" value="Unassembled WGS sequence"/>
</dbReference>
<protein>
    <submittedName>
        <fullName evidence="7">Cytochrome C556</fullName>
    </submittedName>
</protein>
<name>A0A178MYR1_9PROT</name>
<gene>
    <name evidence="7" type="ORF">A6A05_06540</name>
</gene>
<evidence type="ECO:0000313" key="7">
    <source>
        <dbReference type="EMBL" id="OAN63204.1"/>
    </source>
</evidence>
<dbReference type="GO" id="GO:0046872">
    <property type="term" value="F:metal ion binding"/>
    <property type="evidence" value="ECO:0007669"/>
    <property type="project" value="UniProtKB-KW"/>
</dbReference>
<dbReference type="InterPro" id="IPR009056">
    <property type="entry name" value="Cyt_c-like_dom"/>
</dbReference>
<keyword evidence="5" id="KW-0732">Signal</keyword>
<feature type="signal peptide" evidence="5">
    <location>
        <begin position="1"/>
        <end position="17"/>
    </location>
</feature>
<evidence type="ECO:0000256" key="2">
    <source>
        <dbReference type="ARBA" id="ARBA00022723"/>
    </source>
</evidence>
<feature type="chain" id="PRO_5008092368" evidence="5">
    <location>
        <begin position="18"/>
        <end position="102"/>
    </location>
</feature>
<dbReference type="Gene3D" id="1.10.760.10">
    <property type="entry name" value="Cytochrome c-like domain"/>
    <property type="match status" value="1"/>
</dbReference>